<feature type="transmembrane region" description="Helical" evidence="2">
    <location>
        <begin position="129"/>
        <end position="155"/>
    </location>
</feature>
<gene>
    <name evidence="3" type="ORF">HBA54_18915</name>
</gene>
<keyword evidence="2" id="KW-1133">Transmembrane helix</keyword>
<feature type="transmembrane region" description="Helical" evidence="2">
    <location>
        <begin position="233"/>
        <end position="257"/>
    </location>
</feature>
<feature type="region of interest" description="Disordered" evidence="1">
    <location>
        <begin position="1"/>
        <end position="21"/>
    </location>
</feature>
<dbReference type="Pfam" id="PF09955">
    <property type="entry name" value="DUF2189"/>
    <property type="match status" value="1"/>
</dbReference>
<comment type="caution">
    <text evidence="3">The sequence shown here is derived from an EMBL/GenBank/DDBJ whole genome shotgun (WGS) entry which is preliminary data.</text>
</comment>
<evidence type="ECO:0000313" key="3">
    <source>
        <dbReference type="EMBL" id="NIA70673.1"/>
    </source>
</evidence>
<dbReference type="RefSeq" id="WP_167227519.1">
    <property type="nucleotide sequence ID" value="NZ_JAAQPH010000015.1"/>
</dbReference>
<sequence>MSQDEKPVASEGAENSGERPKAAPQVLTIGAGDIVDALGQGLRDFRAAPRFGLFFGGVYALGGMLIVLTASALGMSYISYPLAVGFALIGPFVAVGLYEVSRRREAGEALDWPGVLGVVFAQRKRELGWMAFVSLFVLVVWMYQVRILIALFIGLRAPTTMDAFVSVVLGTPEGLMFLAIGHVIGAAMALVLFSLTVVSFPLLLERELDFVTAMITSVRAVVTNPVPMIGWAFVIMILLMIAIGPFFIGLFVALPILGHTTWHLYRKLVAPEA</sequence>
<keyword evidence="4" id="KW-1185">Reference proteome</keyword>
<name>A0A967F0B3_9PROT</name>
<evidence type="ECO:0000313" key="4">
    <source>
        <dbReference type="Proteomes" id="UP000761264"/>
    </source>
</evidence>
<accession>A0A967F0B3</accession>
<feature type="transmembrane region" description="Helical" evidence="2">
    <location>
        <begin position="78"/>
        <end position="98"/>
    </location>
</feature>
<dbReference type="AlphaFoldDB" id="A0A967F0B3"/>
<keyword evidence="2" id="KW-0812">Transmembrane</keyword>
<protein>
    <submittedName>
        <fullName evidence="3">DUF2189 domain-containing protein</fullName>
    </submittedName>
</protein>
<evidence type="ECO:0000256" key="1">
    <source>
        <dbReference type="SAM" id="MobiDB-lite"/>
    </source>
</evidence>
<feature type="transmembrane region" description="Helical" evidence="2">
    <location>
        <begin position="175"/>
        <end position="198"/>
    </location>
</feature>
<organism evidence="3 4">
    <name type="scientific">Pelagibius litoralis</name>
    <dbReference type="NCBI Taxonomy" id="374515"/>
    <lineage>
        <taxon>Bacteria</taxon>
        <taxon>Pseudomonadati</taxon>
        <taxon>Pseudomonadota</taxon>
        <taxon>Alphaproteobacteria</taxon>
        <taxon>Rhodospirillales</taxon>
        <taxon>Rhodovibrionaceae</taxon>
        <taxon>Pelagibius</taxon>
    </lineage>
</organism>
<evidence type="ECO:0000256" key="2">
    <source>
        <dbReference type="SAM" id="Phobius"/>
    </source>
</evidence>
<feature type="transmembrane region" description="Helical" evidence="2">
    <location>
        <begin position="51"/>
        <end position="72"/>
    </location>
</feature>
<keyword evidence="2" id="KW-0472">Membrane</keyword>
<reference evidence="3" key="1">
    <citation type="submission" date="2020-03" db="EMBL/GenBank/DDBJ databases">
        <title>Genome of Pelagibius litoralis DSM 21314T.</title>
        <authorList>
            <person name="Wang G."/>
        </authorList>
    </citation>
    <scope>NUCLEOTIDE SEQUENCE</scope>
    <source>
        <strain evidence="3">DSM 21314</strain>
    </source>
</reference>
<dbReference type="Proteomes" id="UP000761264">
    <property type="component" value="Unassembled WGS sequence"/>
</dbReference>
<dbReference type="EMBL" id="JAAQPH010000015">
    <property type="protein sequence ID" value="NIA70673.1"/>
    <property type="molecule type" value="Genomic_DNA"/>
</dbReference>
<dbReference type="InterPro" id="IPR018692">
    <property type="entry name" value="DUF2189"/>
</dbReference>
<proteinExistence type="predicted"/>
<feature type="transmembrane region" description="Helical" evidence="2">
    <location>
        <begin position="210"/>
        <end position="227"/>
    </location>
</feature>